<reference evidence="1 2" key="1">
    <citation type="submission" date="2019-03" db="EMBL/GenBank/DDBJ databases">
        <title>Efficiently degradation of phenoxyalkanoic acid herbicides by Cupriavidus oxalaticus strain X32.</title>
        <authorList>
            <person name="Sheng X."/>
        </authorList>
    </citation>
    <scope>NUCLEOTIDE SEQUENCE [LARGE SCALE GENOMIC DNA]</scope>
    <source>
        <strain evidence="1 2">X32</strain>
    </source>
</reference>
<accession>A0A4P7LGI0</accession>
<dbReference type="AlphaFoldDB" id="A0A4P7LGI0"/>
<protein>
    <recommendedName>
        <fullName evidence="3">DUF2917 domain-containing protein</fullName>
    </recommendedName>
</protein>
<sequence>MSATRLSAGQCLHLHVPAGTVLHAGAGQVEISGPPQWLAETCHIPRRRLRAGESLTMPARGWVQVAAGCDAVFTIAVPPGLFSRLAALLEWRKRRVPWLSRHQPQSIADPAPEKL</sequence>
<name>A0A4P7LGI0_9BURK</name>
<dbReference type="OrthoDB" id="8964799at2"/>
<evidence type="ECO:0008006" key="3">
    <source>
        <dbReference type="Google" id="ProtNLM"/>
    </source>
</evidence>
<dbReference type="EMBL" id="CP038635">
    <property type="protein sequence ID" value="QBY54845.1"/>
    <property type="molecule type" value="Genomic_DNA"/>
</dbReference>
<evidence type="ECO:0000313" key="1">
    <source>
        <dbReference type="EMBL" id="QBY54845.1"/>
    </source>
</evidence>
<organism evidence="1 2">
    <name type="scientific">Cupriavidus oxalaticus</name>
    <dbReference type="NCBI Taxonomy" id="96344"/>
    <lineage>
        <taxon>Bacteria</taxon>
        <taxon>Pseudomonadati</taxon>
        <taxon>Pseudomonadota</taxon>
        <taxon>Betaproteobacteria</taxon>
        <taxon>Burkholderiales</taxon>
        <taxon>Burkholderiaceae</taxon>
        <taxon>Cupriavidus</taxon>
    </lineage>
</organism>
<proteinExistence type="predicted"/>
<gene>
    <name evidence="1" type="ORF">E0W60_14995</name>
</gene>
<dbReference type="Proteomes" id="UP000295294">
    <property type="component" value="Chromosome 2"/>
</dbReference>
<dbReference type="KEGG" id="cox:E0W60_14995"/>
<evidence type="ECO:0000313" key="2">
    <source>
        <dbReference type="Proteomes" id="UP000295294"/>
    </source>
</evidence>